<dbReference type="InterPro" id="IPR004097">
    <property type="entry name" value="DHHA2"/>
</dbReference>
<dbReference type="RefSeq" id="WP_308452969.1">
    <property type="nucleotide sequence ID" value="NZ_JAJEQR010000009.1"/>
</dbReference>
<evidence type="ECO:0000256" key="8">
    <source>
        <dbReference type="PROSITE-ProRule" id="PRU00703"/>
    </source>
</evidence>
<dbReference type="Proteomes" id="UP001198182">
    <property type="component" value="Unassembled WGS sequence"/>
</dbReference>
<feature type="domain" description="CBS" evidence="9">
    <location>
        <begin position="264"/>
        <end position="321"/>
    </location>
</feature>
<evidence type="ECO:0000256" key="1">
    <source>
        <dbReference type="ARBA" id="ARBA00001936"/>
    </source>
</evidence>
<accession>A0AAE3E983</accession>
<dbReference type="InterPro" id="IPR038763">
    <property type="entry name" value="DHH_sf"/>
</dbReference>
<comment type="cofactor">
    <cofactor evidence="1">
        <name>Mn(2+)</name>
        <dbReference type="ChEBI" id="CHEBI:29035"/>
    </cofactor>
</comment>
<gene>
    <name evidence="10" type="ORF">LKD81_04505</name>
</gene>
<dbReference type="Gene3D" id="3.90.1640.10">
    <property type="entry name" value="inorganic pyrophosphatase (n-terminal core)"/>
    <property type="match status" value="2"/>
</dbReference>
<keyword evidence="5" id="KW-0464">Manganese</keyword>
<evidence type="ECO:0000256" key="5">
    <source>
        <dbReference type="ARBA" id="ARBA00023211"/>
    </source>
</evidence>
<evidence type="ECO:0000313" key="11">
    <source>
        <dbReference type="Proteomes" id="UP001198182"/>
    </source>
</evidence>
<dbReference type="NCBIfam" id="NF011443">
    <property type="entry name" value="PRK14869.1-5"/>
    <property type="match status" value="1"/>
</dbReference>
<dbReference type="FunFam" id="3.90.1640.10:FF:000001">
    <property type="entry name" value="Probable manganese-dependent inorganic pyrophosphatase"/>
    <property type="match status" value="1"/>
</dbReference>
<comment type="catalytic activity">
    <reaction evidence="7">
        <text>diphosphate + H2O = 2 phosphate + H(+)</text>
        <dbReference type="Rhea" id="RHEA:24576"/>
        <dbReference type="ChEBI" id="CHEBI:15377"/>
        <dbReference type="ChEBI" id="CHEBI:15378"/>
        <dbReference type="ChEBI" id="CHEBI:33019"/>
        <dbReference type="ChEBI" id="CHEBI:43474"/>
        <dbReference type="EC" id="3.6.1.1"/>
    </reaction>
</comment>
<dbReference type="InterPro" id="IPR010766">
    <property type="entry name" value="DRTGG"/>
</dbReference>
<dbReference type="NCBIfam" id="NF011442">
    <property type="entry name" value="PRK14869.1-4"/>
    <property type="match status" value="1"/>
</dbReference>
<dbReference type="SMART" id="SM00116">
    <property type="entry name" value="CBS"/>
    <property type="match status" value="2"/>
</dbReference>
<dbReference type="Pfam" id="PF01368">
    <property type="entry name" value="DHH"/>
    <property type="match status" value="1"/>
</dbReference>
<dbReference type="EC" id="3.6.1.1" evidence="2"/>
<dbReference type="InterPro" id="IPR000644">
    <property type="entry name" value="CBS_dom"/>
</dbReference>
<feature type="domain" description="CBS" evidence="9">
    <location>
        <begin position="85"/>
        <end position="142"/>
    </location>
</feature>
<keyword evidence="8" id="KW-0129">CBS domain</keyword>
<reference evidence="10" key="1">
    <citation type="submission" date="2021-10" db="EMBL/GenBank/DDBJ databases">
        <title>Anaerobic single-cell dispensing facilitates the cultivation of human gut bacteria.</title>
        <authorList>
            <person name="Afrizal A."/>
        </authorList>
    </citation>
    <scope>NUCLEOTIDE SEQUENCE</scope>
    <source>
        <strain evidence="10">CLA-AA-H215</strain>
    </source>
</reference>
<comment type="caution">
    <text evidence="10">The sequence shown here is derived from an EMBL/GenBank/DDBJ whole genome shotgun (WGS) entry which is preliminary data.</text>
</comment>
<dbReference type="SMART" id="SM01131">
    <property type="entry name" value="DHHA2"/>
    <property type="match status" value="1"/>
</dbReference>
<dbReference type="InterPro" id="IPR028979">
    <property type="entry name" value="Ser_kin/Pase_Hpr-like_N_sf"/>
</dbReference>
<proteinExistence type="predicted"/>
<dbReference type="InterPro" id="IPR046342">
    <property type="entry name" value="CBS_dom_sf"/>
</dbReference>
<dbReference type="GO" id="GO:0004427">
    <property type="term" value="F:inorganic diphosphate phosphatase activity"/>
    <property type="evidence" value="ECO:0007669"/>
    <property type="project" value="UniProtKB-EC"/>
</dbReference>
<dbReference type="SUPFAM" id="SSF64182">
    <property type="entry name" value="DHH phosphoesterases"/>
    <property type="match status" value="1"/>
</dbReference>
<dbReference type="InterPro" id="IPR038222">
    <property type="entry name" value="DHHA2_dom_sf"/>
</dbReference>
<dbReference type="InterPro" id="IPR001667">
    <property type="entry name" value="DDH_dom"/>
</dbReference>
<evidence type="ECO:0000256" key="6">
    <source>
        <dbReference type="ARBA" id="ARBA00032535"/>
    </source>
</evidence>
<evidence type="ECO:0000313" key="10">
    <source>
        <dbReference type="EMBL" id="MCC2230262.1"/>
    </source>
</evidence>
<dbReference type="PANTHER" id="PTHR12112">
    <property type="entry name" value="BNIP - RELATED"/>
    <property type="match status" value="1"/>
</dbReference>
<organism evidence="10 11">
    <name type="scientific">Hominifimenecus microfluidus</name>
    <dbReference type="NCBI Taxonomy" id="2885348"/>
    <lineage>
        <taxon>Bacteria</taxon>
        <taxon>Bacillati</taxon>
        <taxon>Bacillota</taxon>
        <taxon>Clostridia</taxon>
        <taxon>Lachnospirales</taxon>
        <taxon>Lachnospiraceae</taxon>
        <taxon>Hominifimenecus</taxon>
    </lineage>
</organism>
<dbReference type="PANTHER" id="PTHR12112:SF22">
    <property type="entry name" value="MANGANESE-DEPENDENT INORGANIC PYROPHOSPHATASE-RELATED"/>
    <property type="match status" value="1"/>
</dbReference>
<dbReference type="SUPFAM" id="SSF54631">
    <property type="entry name" value="CBS-domain pair"/>
    <property type="match status" value="1"/>
</dbReference>
<dbReference type="SUPFAM" id="SSF75138">
    <property type="entry name" value="HprK N-terminal domain-like"/>
    <property type="match status" value="1"/>
</dbReference>
<keyword evidence="4 10" id="KW-0378">Hydrolase</keyword>
<dbReference type="Pfam" id="PF02833">
    <property type="entry name" value="DHHA2"/>
    <property type="match status" value="1"/>
</dbReference>
<dbReference type="GO" id="GO:0005737">
    <property type="term" value="C:cytoplasm"/>
    <property type="evidence" value="ECO:0007669"/>
    <property type="project" value="InterPro"/>
</dbReference>
<dbReference type="NCBIfam" id="NF003877">
    <property type="entry name" value="PRK05427.1"/>
    <property type="match status" value="1"/>
</dbReference>
<dbReference type="Gene3D" id="3.40.1390.20">
    <property type="entry name" value="HprK N-terminal domain-like"/>
    <property type="match status" value="1"/>
</dbReference>
<name>A0AAE3E983_9FIRM</name>
<dbReference type="PROSITE" id="PS51371">
    <property type="entry name" value="CBS"/>
    <property type="match status" value="2"/>
</dbReference>
<dbReference type="Gene3D" id="3.10.310.20">
    <property type="entry name" value="DHHA2 domain"/>
    <property type="match status" value="1"/>
</dbReference>
<dbReference type="AlphaFoldDB" id="A0AAE3E983"/>
<evidence type="ECO:0000256" key="2">
    <source>
        <dbReference type="ARBA" id="ARBA00012146"/>
    </source>
</evidence>
<dbReference type="GO" id="GO:0046872">
    <property type="term" value="F:metal ion binding"/>
    <property type="evidence" value="ECO:0007669"/>
    <property type="project" value="UniProtKB-KW"/>
</dbReference>
<evidence type="ECO:0000259" key="9">
    <source>
        <dbReference type="PROSITE" id="PS51371"/>
    </source>
</evidence>
<sequence length="561" mass="62920">MNNTAENLMEPCEEAPVYVIGHMNPDTDSICSAIAYAYLKEKVNGKPYYPRRAGQLNLETKYVLERFGFQEPFYLADVRRQVKDMDVRKFKRVLSCLSLKKAWEWMADLDVVTLPIVDGEGKLEGLITERDIAKSYMEMNDPAMLSKAHTSYKNLTETLAGHLVVGDPANELEHGKVLVAAANPDIMEEYIEEGDIVITGNRYESQLCAIEMNASCVIVTGDVPISRTITIQAKQHGCAIIATPHDTFTAARLINQSIPIDFFMKKSDLITFCRNDFIDDVKDVMAKYRHRDFPVIDKDGKLLGMISRRKLLGAKKKSIILVDHNEKSQAVDGIEDAEILEIIDHHRIGSMETINPVYFRNEPLGCTGTIIYMMYKENGVEIPANIAGLLCSAIISDTLLYRSPTCTPTDREAAEALAKIAGIQTEEHAKAMFTAGSNFANRTENEIFYQDYKKFNMGEKSMGIGQVNSMNHDELLVLKDRLLPFMENVRKESGLDIVMLMLTDILEEGTLLLFCGEDSREIVSAAFQCQADENSVYLPGVVSRKKQMVPSIMSSIQNETN</sequence>
<dbReference type="Pfam" id="PF00571">
    <property type="entry name" value="CBS"/>
    <property type="match status" value="2"/>
</dbReference>
<evidence type="ECO:0000256" key="7">
    <source>
        <dbReference type="ARBA" id="ARBA00047820"/>
    </source>
</evidence>
<dbReference type="Pfam" id="PF07085">
    <property type="entry name" value="DRTGG"/>
    <property type="match status" value="1"/>
</dbReference>
<protein>
    <recommendedName>
        <fullName evidence="2">inorganic diphosphatase</fullName>
        <ecNumber evidence="2">3.6.1.1</ecNumber>
    </recommendedName>
    <alternativeName>
        <fullName evidence="6">Pyrophosphate phospho-hydrolase</fullName>
    </alternativeName>
</protein>
<evidence type="ECO:0000256" key="4">
    <source>
        <dbReference type="ARBA" id="ARBA00022801"/>
    </source>
</evidence>
<evidence type="ECO:0000256" key="3">
    <source>
        <dbReference type="ARBA" id="ARBA00022723"/>
    </source>
</evidence>
<keyword evidence="3" id="KW-0479">Metal-binding</keyword>
<dbReference type="EMBL" id="JAJEQR010000009">
    <property type="protein sequence ID" value="MCC2230262.1"/>
    <property type="molecule type" value="Genomic_DNA"/>
</dbReference>
<keyword evidence="11" id="KW-1185">Reference proteome</keyword>